<evidence type="ECO:0000313" key="2">
    <source>
        <dbReference type="Proteomes" id="UP000805193"/>
    </source>
</evidence>
<dbReference type="EMBL" id="JABSTQ010009514">
    <property type="protein sequence ID" value="KAG0428514.1"/>
    <property type="molecule type" value="Genomic_DNA"/>
</dbReference>
<evidence type="ECO:0000313" key="1">
    <source>
        <dbReference type="EMBL" id="KAG0428514.1"/>
    </source>
</evidence>
<accession>A0AC60Q684</accession>
<sequence length="164" mass="18848">MKRLKAKRGVKRSQNTKIIHEATAGMETAYLASLTVWLERLKANNRALQELNVEIADHVSKQDLVAEYTTVTEYDNEAIRMMTLLDCKADSLRLQEASKAVDRQSKKNGDLMTSQLRYLLLREHKESHWTQIPGYRSSAWMNKCTALLILTLKKLEMVGSKQRP</sequence>
<organism evidence="1 2">
    <name type="scientific">Ixodes persulcatus</name>
    <name type="common">Taiga tick</name>
    <dbReference type="NCBI Taxonomy" id="34615"/>
    <lineage>
        <taxon>Eukaryota</taxon>
        <taxon>Metazoa</taxon>
        <taxon>Ecdysozoa</taxon>
        <taxon>Arthropoda</taxon>
        <taxon>Chelicerata</taxon>
        <taxon>Arachnida</taxon>
        <taxon>Acari</taxon>
        <taxon>Parasitiformes</taxon>
        <taxon>Ixodida</taxon>
        <taxon>Ixodoidea</taxon>
        <taxon>Ixodidae</taxon>
        <taxon>Ixodinae</taxon>
        <taxon>Ixodes</taxon>
    </lineage>
</organism>
<comment type="caution">
    <text evidence="1">The sequence shown here is derived from an EMBL/GenBank/DDBJ whole genome shotgun (WGS) entry which is preliminary data.</text>
</comment>
<name>A0AC60Q684_IXOPE</name>
<proteinExistence type="predicted"/>
<gene>
    <name evidence="1" type="ORF">HPB47_024494</name>
</gene>
<dbReference type="Proteomes" id="UP000805193">
    <property type="component" value="Unassembled WGS sequence"/>
</dbReference>
<reference evidence="1 2" key="1">
    <citation type="journal article" date="2020" name="Cell">
        <title>Large-Scale Comparative Analyses of Tick Genomes Elucidate Their Genetic Diversity and Vector Capacities.</title>
        <authorList>
            <consortium name="Tick Genome and Microbiome Consortium (TIGMIC)"/>
            <person name="Jia N."/>
            <person name="Wang J."/>
            <person name="Shi W."/>
            <person name="Du L."/>
            <person name="Sun Y."/>
            <person name="Zhan W."/>
            <person name="Jiang J.F."/>
            <person name="Wang Q."/>
            <person name="Zhang B."/>
            <person name="Ji P."/>
            <person name="Bell-Sakyi L."/>
            <person name="Cui X.M."/>
            <person name="Yuan T.T."/>
            <person name="Jiang B.G."/>
            <person name="Yang W.F."/>
            <person name="Lam T.T."/>
            <person name="Chang Q.C."/>
            <person name="Ding S.J."/>
            <person name="Wang X.J."/>
            <person name="Zhu J.G."/>
            <person name="Ruan X.D."/>
            <person name="Zhao L."/>
            <person name="Wei J.T."/>
            <person name="Ye R.Z."/>
            <person name="Que T.C."/>
            <person name="Du C.H."/>
            <person name="Zhou Y.H."/>
            <person name="Cheng J.X."/>
            <person name="Dai P.F."/>
            <person name="Guo W.B."/>
            <person name="Han X.H."/>
            <person name="Huang E.J."/>
            <person name="Li L.F."/>
            <person name="Wei W."/>
            <person name="Gao Y.C."/>
            <person name="Liu J.Z."/>
            <person name="Shao H.Z."/>
            <person name="Wang X."/>
            <person name="Wang C.C."/>
            <person name="Yang T.C."/>
            <person name="Huo Q.B."/>
            <person name="Li W."/>
            <person name="Chen H.Y."/>
            <person name="Chen S.E."/>
            <person name="Zhou L.G."/>
            <person name="Ni X.B."/>
            <person name="Tian J.H."/>
            <person name="Sheng Y."/>
            <person name="Liu T."/>
            <person name="Pan Y.S."/>
            <person name="Xia L.Y."/>
            <person name="Li J."/>
            <person name="Zhao F."/>
            <person name="Cao W.C."/>
        </authorList>
    </citation>
    <scope>NUCLEOTIDE SEQUENCE [LARGE SCALE GENOMIC DNA]</scope>
    <source>
        <strain evidence="1">Iper-2018</strain>
    </source>
</reference>
<keyword evidence="2" id="KW-1185">Reference proteome</keyword>
<protein>
    <submittedName>
        <fullName evidence="1">Uncharacterized protein</fullName>
    </submittedName>
</protein>